<protein>
    <submittedName>
        <fullName evidence="1">Uncharacterized protein</fullName>
    </submittedName>
</protein>
<name>A0ACB7RZW5_HYAAI</name>
<keyword evidence="2" id="KW-1185">Reference proteome</keyword>
<comment type="caution">
    <text evidence="1">The sequence shown here is derived from an EMBL/GenBank/DDBJ whole genome shotgun (WGS) entry which is preliminary data.</text>
</comment>
<dbReference type="Proteomes" id="UP000821845">
    <property type="component" value="Chromosome 7"/>
</dbReference>
<evidence type="ECO:0000313" key="1">
    <source>
        <dbReference type="EMBL" id="KAH6926437.1"/>
    </source>
</evidence>
<evidence type="ECO:0000313" key="2">
    <source>
        <dbReference type="Proteomes" id="UP000821845"/>
    </source>
</evidence>
<dbReference type="EMBL" id="CM023487">
    <property type="protein sequence ID" value="KAH6926437.1"/>
    <property type="molecule type" value="Genomic_DNA"/>
</dbReference>
<organism evidence="1 2">
    <name type="scientific">Hyalomma asiaticum</name>
    <name type="common">Tick</name>
    <dbReference type="NCBI Taxonomy" id="266040"/>
    <lineage>
        <taxon>Eukaryota</taxon>
        <taxon>Metazoa</taxon>
        <taxon>Ecdysozoa</taxon>
        <taxon>Arthropoda</taxon>
        <taxon>Chelicerata</taxon>
        <taxon>Arachnida</taxon>
        <taxon>Acari</taxon>
        <taxon>Parasitiformes</taxon>
        <taxon>Ixodida</taxon>
        <taxon>Ixodoidea</taxon>
        <taxon>Ixodidae</taxon>
        <taxon>Hyalomminae</taxon>
        <taxon>Hyalomma</taxon>
    </lineage>
</organism>
<gene>
    <name evidence="1" type="ORF">HPB50_018697</name>
</gene>
<proteinExistence type="predicted"/>
<sequence length="426" mass="47691">MFVYAEYEHSFDTAVVEHRRVRSSESASFEPSHVNDFDRTKTYYVRSCRRDSRNCTYEGAKIIHMTGTLEEMASFKAKRPKRPAGIRQKDQEQEAQNTQPPVCKDREHIQEEERQQQIEDTLNSYKLEHCRPKGGVSTDLQQRLLAVEKELETLRQEGRRGSALAAVSAGHVVSKSAFINLKKKYERMQAQFQNLKNDHEQLAKSFQDRSQGGASKKEGSLNNDVASYGGASKKEGSLNNDVASYGGASKKEGSLNNDVASYVELESVDSDNDEKTNADSNSEDGTGDDDTTPKVGSVGENGKVYAGKGFWIDKEDWKYLFSSRTDSLFCRRASSLFWTVEELLIRSVTGLPSNRYSSGEYARLPMTPKKLAALRGLFRRYVGNGALARERVKAMRKHLSGRLGDLRPCTEHPGACLNVQGEGTLI</sequence>
<accession>A0ACB7RZW5</accession>
<reference evidence="1" key="1">
    <citation type="submission" date="2020-05" db="EMBL/GenBank/DDBJ databases">
        <title>Large-scale comparative analyses of tick genomes elucidate their genetic diversity and vector capacities.</title>
        <authorList>
            <person name="Jia N."/>
            <person name="Wang J."/>
            <person name="Shi W."/>
            <person name="Du L."/>
            <person name="Sun Y."/>
            <person name="Zhan W."/>
            <person name="Jiang J."/>
            <person name="Wang Q."/>
            <person name="Zhang B."/>
            <person name="Ji P."/>
            <person name="Sakyi L.B."/>
            <person name="Cui X."/>
            <person name="Yuan T."/>
            <person name="Jiang B."/>
            <person name="Yang W."/>
            <person name="Lam T.T.-Y."/>
            <person name="Chang Q."/>
            <person name="Ding S."/>
            <person name="Wang X."/>
            <person name="Zhu J."/>
            <person name="Ruan X."/>
            <person name="Zhao L."/>
            <person name="Wei J."/>
            <person name="Que T."/>
            <person name="Du C."/>
            <person name="Cheng J."/>
            <person name="Dai P."/>
            <person name="Han X."/>
            <person name="Huang E."/>
            <person name="Gao Y."/>
            <person name="Liu J."/>
            <person name="Shao H."/>
            <person name="Ye R."/>
            <person name="Li L."/>
            <person name="Wei W."/>
            <person name="Wang X."/>
            <person name="Wang C."/>
            <person name="Yang T."/>
            <person name="Huo Q."/>
            <person name="Li W."/>
            <person name="Guo W."/>
            <person name="Chen H."/>
            <person name="Zhou L."/>
            <person name="Ni X."/>
            <person name="Tian J."/>
            <person name="Zhou Y."/>
            <person name="Sheng Y."/>
            <person name="Liu T."/>
            <person name="Pan Y."/>
            <person name="Xia L."/>
            <person name="Li J."/>
            <person name="Zhao F."/>
            <person name="Cao W."/>
        </authorList>
    </citation>
    <scope>NUCLEOTIDE SEQUENCE</scope>
    <source>
        <strain evidence="1">Hyas-2018</strain>
    </source>
</reference>